<comment type="caution">
    <text evidence="1">The sequence shown here is derived from an EMBL/GenBank/DDBJ whole genome shotgun (WGS) entry which is preliminary data.</text>
</comment>
<accession>D6TBQ9</accession>
<evidence type="ECO:0000313" key="1">
    <source>
        <dbReference type="EMBL" id="EFH89841.1"/>
    </source>
</evidence>
<keyword evidence="2" id="KW-1185">Reference proteome</keyword>
<dbReference type="AlphaFoldDB" id="D6TBQ9"/>
<name>D6TBQ9_KTERA</name>
<dbReference type="InParanoid" id="D6TBQ9"/>
<sequence length="95" mass="10686">MLFDVVLMYVRESGETMNNGEQKRRMVLFRQYRELFGDLVSDGAYMVGDTITLVNGMKGEVIWKYHIPRDDVVYVLDDDTGYLIGITADGIAGGA</sequence>
<gene>
    <name evidence="1" type="ORF">Krac_11422</name>
</gene>
<dbReference type="Proteomes" id="UP000004508">
    <property type="component" value="Unassembled WGS sequence"/>
</dbReference>
<reference evidence="1 2" key="1">
    <citation type="journal article" date="2011" name="Stand. Genomic Sci.">
        <title>Non-contiguous finished genome sequence and contextual data of the filamentous soil bacterium Ktedonobacter racemifer type strain (SOSP1-21).</title>
        <authorList>
            <person name="Chang Y.J."/>
            <person name="Land M."/>
            <person name="Hauser L."/>
            <person name="Chertkov O."/>
            <person name="Del Rio T.G."/>
            <person name="Nolan M."/>
            <person name="Copeland A."/>
            <person name="Tice H."/>
            <person name="Cheng J.F."/>
            <person name="Lucas S."/>
            <person name="Han C."/>
            <person name="Goodwin L."/>
            <person name="Pitluck S."/>
            <person name="Ivanova N."/>
            <person name="Ovchinikova G."/>
            <person name="Pati A."/>
            <person name="Chen A."/>
            <person name="Palaniappan K."/>
            <person name="Mavromatis K."/>
            <person name="Liolios K."/>
            <person name="Brettin T."/>
            <person name="Fiebig A."/>
            <person name="Rohde M."/>
            <person name="Abt B."/>
            <person name="Goker M."/>
            <person name="Detter J.C."/>
            <person name="Woyke T."/>
            <person name="Bristow J."/>
            <person name="Eisen J.A."/>
            <person name="Markowitz V."/>
            <person name="Hugenholtz P."/>
            <person name="Kyrpides N.C."/>
            <person name="Klenk H.P."/>
            <person name="Lapidus A."/>
        </authorList>
    </citation>
    <scope>NUCLEOTIDE SEQUENCE [LARGE SCALE GENOMIC DNA]</scope>
    <source>
        <strain evidence="2">DSM 44963</strain>
    </source>
</reference>
<dbReference type="STRING" id="485913.Krac_11422"/>
<evidence type="ECO:0000313" key="2">
    <source>
        <dbReference type="Proteomes" id="UP000004508"/>
    </source>
</evidence>
<protein>
    <submittedName>
        <fullName evidence="1">Uncharacterized protein</fullName>
    </submittedName>
</protein>
<proteinExistence type="predicted"/>
<dbReference type="EMBL" id="ADVG01000001">
    <property type="protein sequence ID" value="EFH89841.1"/>
    <property type="molecule type" value="Genomic_DNA"/>
</dbReference>
<organism evidence="1 2">
    <name type="scientific">Ktedonobacter racemifer DSM 44963</name>
    <dbReference type="NCBI Taxonomy" id="485913"/>
    <lineage>
        <taxon>Bacteria</taxon>
        <taxon>Bacillati</taxon>
        <taxon>Chloroflexota</taxon>
        <taxon>Ktedonobacteria</taxon>
        <taxon>Ktedonobacterales</taxon>
        <taxon>Ktedonobacteraceae</taxon>
        <taxon>Ktedonobacter</taxon>
    </lineage>
</organism>
<dbReference type="RefSeq" id="WP_007906734.1">
    <property type="nucleotide sequence ID" value="NZ_ADVG01000001.1"/>
</dbReference>